<dbReference type="SUPFAM" id="SSF52218">
    <property type="entry name" value="Flavoproteins"/>
    <property type="match status" value="1"/>
</dbReference>
<comment type="caution">
    <text evidence="2">The sequence shown here is derived from an EMBL/GenBank/DDBJ whole genome shotgun (WGS) entry which is preliminary data.</text>
</comment>
<dbReference type="InterPro" id="IPR029039">
    <property type="entry name" value="Flavoprotein-like_sf"/>
</dbReference>
<keyword evidence="3" id="KW-1185">Reference proteome</keyword>
<feature type="domain" description="Flavodoxin-like fold" evidence="1">
    <location>
        <begin position="1"/>
        <end position="67"/>
    </location>
</feature>
<proteinExistence type="predicted"/>
<gene>
    <name evidence="2" type="ORF">GCM10009533_48910</name>
</gene>
<dbReference type="InterPro" id="IPR003680">
    <property type="entry name" value="Flavodoxin_fold"/>
</dbReference>
<dbReference type="Proteomes" id="UP001500729">
    <property type="component" value="Unassembled WGS sequence"/>
</dbReference>
<organism evidence="2 3">
    <name type="scientific">Saccharopolyspora erythraea</name>
    <name type="common">Streptomyces erythraeus</name>
    <dbReference type="NCBI Taxonomy" id="1836"/>
    <lineage>
        <taxon>Bacteria</taxon>
        <taxon>Bacillati</taxon>
        <taxon>Actinomycetota</taxon>
        <taxon>Actinomycetes</taxon>
        <taxon>Pseudonocardiales</taxon>
        <taxon>Pseudonocardiaceae</taxon>
        <taxon>Saccharopolyspora</taxon>
    </lineage>
</organism>
<dbReference type="EMBL" id="BAAAGS010000037">
    <property type="protein sequence ID" value="GAA0544170.1"/>
    <property type="molecule type" value="Genomic_DNA"/>
</dbReference>
<reference evidence="2 3" key="1">
    <citation type="journal article" date="2019" name="Int. J. Syst. Evol. Microbiol.">
        <title>The Global Catalogue of Microorganisms (GCM) 10K type strain sequencing project: providing services to taxonomists for standard genome sequencing and annotation.</title>
        <authorList>
            <consortium name="The Broad Institute Genomics Platform"/>
            <consortium name="The Broad Institute Genome Sequencing Center for Infectious Disease"/>
            <person name="Wu L."/>
            <person name="Ma J."/>
        </authorList>
    </citation>
    <scope>NUCLEOTIDE SEQUENCE [LARGE SCALE GENOMIC DNA]</scope>
    <source>
        <strain evidence="2 3">JCM 10303</strain>
    </source>
</reference>
<name>A0ABN1DI89_SACER</name>
<protein>
    <recommendedName>
        <fullName evidence="1">Flavodoxin-like fold domain-containing protein</fullName>
    </recommendedName>
</protein>
<dbReference type="Pfam" id="PF02525">
    <property type="entry name" value="Flavodoxin_2"/>
    <property type="match status" value="1"/>
</dbReference>
<dbReference type="Gene3D" id="3.40.50.360">
    <property type="match status" value="1"/>
</dbReference>
<evidence type="ECO:0000313" key="3">
    <source>
        <dbReference type="Proteomes" id="UP001500729"/>
    </source>
</evidence>
<sequence length="80" mass="8645">MLLFTTGGSSESFRPGGAFGSLSDFLFHIHRGMLEFVGFEVLDPVVTYGPARMTDQERATALHAVRESVALIVADSKLSV</sequence>
<evidence type="ECO:0000313" key="2">
    <source>
        <dbReference type="EMBL" id="GAA0544170.1"/>
    </source>
</evidence>
<evidence type="ECO:0000259" key="1">
    <source>
        <dbReference type="Pfam" id="PF02525"/>
    </source>
</evidence>
<dbReference type="RefSeq" id="WP_009947650.1">
    <property type="nucleotide sequence ID" value="NZ_BAAAGS010000037.1"/>
</dbReference>
<accession>A0ABN1DI89</accession>